<dbReference type="SUPFAM" id="SSF111369">
    <property type="entry name" value="HlyD-like secretion proteins"/>
    <property type="match status" value="1"/>
</dbReference>
<dbReference type="InterPro" id="IPR058637">
    <property type="entry name" value="YknX-like_C"/>
</dbReference>
<feature type="domain" description="YknX-like C-terminal permuted SH3-like" evidence="5">
    <location>
        <begin position="215"/>
        <end position="282"/>
    </location>
</feature>
<reference evidence="6 7" key="1">
    <citation type="journal article" date="2019" name="Int. J. Syst. Evol. Microbiol.">
        <title>The Global Catalogue of Microorganisms (GCM) 10K type strain sequencing project: providing services to taxonomists for standard genome sequencing and annotation.</title>
        <authorList>
            <consortium name="The Broad Institute Genomics Platform"/>
            <consortium name="The Broad Institute Genome Sequencing Center for Infectious Disease"/>
            <person name="Wu L."/>
            <person name="Ma J."/>
        </authorList>
    </citation>
    <scope>NUCLEOTIDE SEQUENCE [LARGE SCALE GENOMIC DNA]</scope>
    <source>
        <strain evidence="6 7">JCM 12389</strain>
    </source>
</reference>
<keyword evidence="7" id="KW-1185">Reference proteome</keyword>
<dbReference type="Pfam" id="PF25954">
    <property type="entry name" value="Beta-barrel_RND_2"/>
    <property type="match status" value="1"/>
</dbReference>
<gene>
    <name evidence="6" type="ORF">GCM10008986_10710</name>
</gene>
<dbReference type="PROSITE" id="PS51257">
    <property type="entry name" value="PROKAR_LIPOPROTEIN"/>
    <property type="match status" value="1"/>
</dbReference>
<dbReference type="RefSeq" id="WP_343838451.1">
    <property type="nucleotide sequence ID" value="NZ_BAAADO010000002.1"/>
</dbReference>
<evidence type="ECO:0000256" key="2">
    <source>
        <dbReference type="SAM" id="SignalP"/>
    </source>
</evidence>
<organism evidence="6 7">
    <name type="scientific">Salinibacillus aidingensis</name>
    <dbReference type="NCBI Taxonomy" id="237684"/>
    <lineage>
        <taxon>Bacteria</taxon>
        <taxon>Bacillati</taxon>
        <taxon>Bacillota</taxon>
        <taxon>Bacilli</taxon>
        <taxon>Bacillales</taxon>
        <taxon>Bacillaceae</taxon>
        <taxon>Salinibacillus</taxon>
    </lineage>
</organism>
<dbReference type="InterPro" id="IPR058792">
    <property type="entry name" value="Beta-barrel_RND_2"/>
</dbReference>
<dbReference type="InterPro" id="IPR058625">
    <property type="entry name" value="MdtA-like_BSH"/>
</dbReference>
<evidence type="ECO:0000313" key="6">
    <source>
        <dbReference type="EMBL" id="GAA0487111.1"/>
    </source>
</evidence>
<evidence type="ECO:0000256" key="1">
    <source>
        <dbReference type="ARBA" id="ARBA00009477"/>
    </source>
</evidence>
<dbReference type="InterPro" id="IPR006143">
    <property type="entry name" value="RND_pump_MFP"/>
</dbReference>
<dbReference type="Proteomes" id="UP001500880">
    <property type="component" value="Unassembled WGS sequence"/>
</dbReference>
<dbReference type="NCBIfam" id="TIGR01730">
    <property type="entry name" value="RND_mfp"/>
    <property type="match status" value="1"/>
</dbReference>
<dbReference type="PANTHER" id="PTHR30469:SF38">
    <property type="entry name" value="HLYD FAMILY SECRETION PROTEIN"/>
    <property type="match status" value="1"/>
</dbReference>
<feature type="chain" id="PRO_5045940308" description="RND family efflux transporter, MFP subunit" evidence="2">
    <location>
        <begin position="28"/>
        <end position="287"/>
    </location>
</feature>
<proteinExistence type="inferred from homology"/>
<feature type="domain" description="Multidrug resistance protein MdtA-like barrel-sandwich hybrid" evidence="3">
    <location>
        <begin position="62"/>
        <end position="130"/>
    </location>
</feature>
<comment type="similarity">
    <text evidence="1">Belongs to the membrane fusion protein (MFP) (TC 8.A.1) family.</text>
</comment>
<evidence type="ECO:0008006" key="8">
    <source>
        <dbReference type="Google" id="ProtNLM"/>
    </source>
</evidence>
<feature type="domain" description="CusB-like beta-barrel" evidence="4">
    <location>
        <begin position="139"/>
        <end position="207"/>
    </location>
</feature>
<dbReference type="Gene3D" id="2.40.50.100">
    <property type="match status" value="1"/>
</dbReference>
<dbReference type="Pfam" id="PF25989">
    <property type="entry name" value="YknX_C"/>
    <property type="match status" value="1"/>
</dbReference>
<comment type="caution">
    <text evidence="6">The sequence shown here is derived from an EMBL/GenBank/DDBJ whole genome shotgun (WGS) entry which is preliminary data.</text>
</comment>
<evidence type="ECO:0000313" key="7">
    <source>
        <dbReference type="Proteomes" id="UP001500880"/>
    </source>
</evidence>
<name>A0ABN1AZD4_9BACI</name>
<dbReference type="Pfam" id="PF25917">
    <property type="entry name" value="BSH_RND"/>
    <property type="match status" value="1"/>
</dbReference>
<sequence>MKWKKGMVVLLAAAFLMTACTNESDQADEEEEELITPVETAQVEKGSLTIEQTFFGRVTADRMAQVIPTNAGEISELNVENGDEVEEDEVLARTSPGNLAIEAPIAGIVQDLTMNEDSLVSNQNPVASIIDLDSLNAGMQVTEEQLDLFKEDQEVTLNFSTLEKDVTATVESIAVKTDDTGLYPVSASFENEDHKIKPGMVAEITIPEEKISDALIVPTAAIVEENNASYVYVIKDNTAHYTEVEVLGAQTESTAIKGDIKKGAEVVTKGQLTLTDGGKVEVMKGEE</sequence>
<feature type="signal peptide" evidence="2">
    <location>
        <begin position="1"/>
        <end position="27"/>
    </location>
</feature>
<evidence type="ECO:0000259" key="4">
    <source>
        <dbReference type="Pfam" id="PF25954"/>
    </source>
</evidence>
<evidence type="ECO:0000259" key="5">
    <source>
        <dbReference type="Pfam" id="PF25989"/>
    </source>
</evidence>
<keyword evidence="2" id="KW-0732">Signal</keyword>
<dbReference type="Gene3D" id="2.40.420.20">
    <property type="match status" value="1"/>
</dbReference>
<protein>
    <recommendedName>
        <fullName evidence="8">RND family efflux transporter, MFP subunit</fullName>
    </recommendedName>
</protein>
<dbReference type="EMBL" id="BAAADO010000002">
    <property type="protein sequence ID" value="GAA0487111.1"/>
    <property type="molecule type" value="Genomic_DNA"/>
</dbReference>
<dbReference type="PANTHER" id="PTHR30469">
    <property type="entry name" value="MULTIDRUG RESISTANCE PROTEIN MDTA"/>
    <property type="match status" value="1"/>
</dbReference>
<dbReference type="Gene3D" id="2.40.30.170">
    <property type="match status" value="1"/>
</dbReference>
<evidence type="ECO:0000259" key="3">
    <source>
        <dbReference type="Pfam" id="PF25917"/>
    </source>
</evidence>
<accession>A0ABN1AZD4</accession>